<reference evidence="1" key="1">
    <citation type="submission" date="2021-06" db="EMBL/GenBank/DDBJ databases">
        <authorList>
            <person name="Kallberg Y."/>
            <person name="Tangrot J."/>
            <person name="Rosling A."/>
        </authorList>
    </citation>
    <scope>NUCLEOTIDE SEQUENCE</scope>
    <source>
        <strain evidence="1">IL203A</strain>
    </source>
</reference>
<evidence type="ECO:0000313" key="1">
    <source>
        <dbReference type="EMBL" id="CAG8636045.1"/>
    </source>
</evidence>
<name>A0ACA9N6X3_9GLOM</name>
<evidence type="ECO:0000313" key="2">
    <source>
        <dbReference type="Proteomes" id="UP000789702"/>
    </source>
</evidence>
<comment type="caution">
    <text evidence="1">The sequence shown here is derived from an EMBL/GenBank/DDBJ whole genome shotgun (WGS) entry which is preliminary data.</text>
</comment>
<feature type="non-terminal residue" evidence="1">
    <location>
        <position position="215"/>
    </location>
</feature>
<protein>
    <submittedName>
        <fullName evidence="1">4473_t:CDS:1</fullName>
    </submittedName>
</protein>
<proteinExistence type="predicted"/>
<sequence length="215" mass="24352">MATSISKKYAAIFNIDKKDDDDDSVSTTLTHSSSSLFVSNNFLKKQTTLSQYIGYPLNAFEVPKSFGNHILINATNEVQKTIKDLACDDKISVTIAFDGLSNVVNQELMGIVFIISLGKTLIWGAKDISIERKQKKEMMFRIYNLFEEIKKLDIKANCLTLVTKDDVALDDDLRLPNVIKEELLIEEEFEEEQDDLYNAEIDFLNSDTHPAKNQA</sequence>
<gene>
    <name evidence="1" type="ORF">DHETER_LOCUS8608</name>
</gene>
<organism evidence="1 2">
    <name type="scientific">Dentiscutata heterogama</name>
    <dbReference type="NCBI Taxonomy" id="1316150"/>
    <lineage>
        <taxon>Eukaryota</taxon>
        <taxon>Fungi</taxon>
        <taxon>Fungi incertae sedis</taxon>
        <taxon>Mucoromycota</taxon>
        <taxon>Glomeromycotina</taxon>
        <taxon>Glomeromycetes</taxon>
        <taxon>Diversisporales</taxon>
        <taxon>Gigasporaceae</taxon>
        <taxon>Dentiscutata</taxon>
    </lineage>
</organism>
<dbReference type="EMBL" id="CAJVPU010013913">
    <property type="protein sequence ID" value="CAG8636045.1"/>
    <property type="molecule type" value="Genomic_DNA"/>
</dbReference>
<dbReference type="Proteomes" id="UP000789702">
    <property type="component" value="Unassembled WGS sequence"/>
</dbReference>
<keyword evidence="2" id="KW-1185">Reference proteome</keyword>
<accession>A0ACA9N6X3</accession>